<evidence type="ECO:0000313" key="1">
    <source>
        <dbReference type="EMBL" id="JAR88077.1"/>
    </source>
</evidence>
<organism evidence="1">
    <name type="scientific">Ixodes ricinus</name>
    <name type="common">Common tick</name>
    <name type="synonym">Acarus ricinus</name>
    <dbReference type="NCBI Taxonomy" id="34613"/>
    <lineage>
        <taxon>Eukaryota</taxon>
        <taxon>Metazoa</taxon>
        <taxon>Ecdysozoa</taxon>
        <taxon>Arthropoda</taxon>
        <taxon>Chelicerata</taxon>
        <taxon>Arachnida</taxon>
        <taxon>Acari</taxon>
        <taxon>Parasitiformes</taxon>
        <taxon>Ixodida</taxon>
        <taxon>Ixodoidea</taxon>
        <taxon>Ixodidae</taxon>
        <taxon>Ixodinae</taxon>
        <taxon>Ixodes</taxon>
    </lineage>
</organism>
<name>A0A147BBD0_IXORI</name>
<sequence length="81" mass="9437">MHSRTLLCTFGEQCTKDTVWPEDGLCDIIIFDYFYTRDKVTFLNTNSMSQRCFLDFVKNSPLTEFGIAIHDTKLVQAYNDL</sequence>
<protein>
    <submittedName>
        <fullName evidence="1">Uncharacterized protein</fullName>
    </submittedName>
</protein>
<feature type="non-terminal residue" evidence="1">
    <location>
        <position position="81"/>
    </location>
</feature>
<reference evidence="1" key="1">
    <citation type="journal article" date="2018" name="PLoS Negl. Trop. Dis.">
        <title>Sialome diversity of ticks revealed by RNAseq of single tick salivary glands.</title>
        <authorList>
            <person name="Perner J."/>
            <person name="Kropackova S."/>
            <person name="Kopacek P."/>
            <person name="Ribeiro J.M."/>
        </authorList>
    </citation>
    <scope>NUCLEOTIDE SEQUENCE</scope>
    <source>
        <strain evidence="1">Siblings of single egg batch collected in Ceske Budejovice</strain>
        <tissue evidence="1">Salivary glands</tissue>
    </source>
</reference>
<accession>A0A147BBD0</accession>
<dbReference type="EMBL" id="GEGO01007327">
    <property type="protein sequence ID" value="JAR88077.1"/>
    <property type="molecule type" value="Transcribed_RNA"/>
</dbReference>
<proteinExistence type="predicted"/>
<dbReference type="AlphaFoldDB" id="A0A147BBD0"/>